<name>A0ABQ3JSG7_9DEIO</name>
<proteinExistence type="predicted"/>
<evidence type="ECO:0000313" key="2">
    <source>
        <dbReference type="Proteomes" id="UP000619376"/>
    </source>
</evidence>
<accession>A0ABQ3JSG7</accession>
<protein>
    <submittedName>
        <fullName evidence="1">Uncharacterized protein</fullName>
    </submittedName>
</protein>
<reference evidence="2" key="1">
    <citation type="journal article" date="2019" name="Int. J. Syst. Evol. Microbiol.">
        <title>The Global Catalogue of Microorganisms (GCM) 10K type strain sequencing project: providing services to taxonomists for standard genome sequencing and annotation.</title>
        <authorList>
            <consortium name="The Broad Institute Genomics Platform"/>
            <consortium name="The Broad Institute Genome Sequencing Center for Infectious Disease"/>
            <person name="Wu L."/>
            <person name="Ma J."/>
        </authorList>
    </citation>
    <scope>NUCLEOTIDE SEQUENCE [LARGE SCALE GENOMIC DNA]</scope>
    <source>
        <strain evidence="2">CGMCC 1.18437</strain>
    </source>
</reference>
<sequence length="70" mass="7439">MAGPSTVECTASAARRPLGAWFSSDRDSCPRDCISSSINIMAPVAHAAAGRNAAGYHRPVRQHRHIRAAP</sequence>
<keyword evidence="2" id="KW-1185">Reference proteome</keyword>
<gene>
    <name evidence="1" type="ORF">GCM10017781_17350</name>
</gene>
<evidence type="ECO:0000313" key="1">
    <source>
        <dbReference type="EMBL" id="GHF41201.1"/>
    </source>
</evidence>
<dbReference type="EMBL" id="BNAJ01000003">
    <property type="protein sequence ID" value="GHF41201.1"/>
    <property type="molecule type" value="Genomic_DNA"/>
</dbReference>
<dbReference type="Proteomes" id="UP000619376">
    <property type="component" value="Unassembled WGS sequence"/>
</dbReference>
<comment type="caution">
    <text evidence="1">The sequence shown here is derived from an EMBL/GenBank/DDBJ whole genome shotgun (WGS) entry which is preliminary data.</text>
</comment>
<organism evidence="1 2">
    <name type="scientific">Deinococcus metalli</name>
    <dbReference type="NCBI Taxonomy" id="1141878"/>
    <lineage>
        <taxon>Bacteria</taxon>
        <taxon>Thermotogati</taxon>
        <taxon>Deinococcota</taxon>
        <taxon>Deinococci</taxon>
        <taxon>Deinococcales</taxon>
        <taxon>Deinococcaceae</taxon>
        <taxon>Deinococcus</taxon>
    </lineage>
</organism>